<keyword evidence="3" id="KW-1185">Reference proteome</keyword>
<proteinExistence type="predicted"/>
<comment type="caution">
    <text evidence="2">The sequence shown here is derived from an EMBL/GenBank/DDBJ whole genome shotgun (WGS) entry which is preliminary data.</text>
</comment>
<gene>
    <name evidence="2" type="ORF">ILUMI_23997</name>
</gene>
<evidence type="ECO:0000313" key="2">
    <source>
        <dbReference type="EMBL" id="KAF2882171.1"/>
    </source>
</evidence>
<evidence type="ECO:0000256" key="1">
    <source>
        <dbReference type="SAM" id="MobiDB-lite"/>
    </source>
</evidence>
<organism evidence="2 3">
    <name type="scientific">Ignelater luminosus</name>
    <name type="common">Cucubano</name>
    <name type="synonym">Pyrophorus luminosus</name>
    <dbReference type="NCBI Taxonomy" id="2038154"/>
    <lineage>
        <taxon>Eukaryota</taxon>
        <taxon>Metazoa</taxon>
        <taxon>Ecdysozoa</taxon>
        <taxon>Arthropoda</taxon>
        <taxon>Hexapoda</taxon>
        <taxon>Insecta</taxon>
        <taxon>Pterygota</taxon>
        <taxon>Neoptera</taxon>
        <taxon>Endopterygota</taxon>
        <taxon>Coleoptera</taxon>
        <taxon>Polyphaga</taxon>
        <taxon>Elateriformia</taxon>
        <taxon>Elateroidea</taxon>
        <taxon>Elateridae</taxon>
        <taxon>Agrypninae</taxon>
        <taxon>Pyrophorini</taxon>
        <taxon>Ignelater</taxon>
    </lineage>
</organism>
<protein>
    <submittedName>
        <fullName evidence="2">Uncharacterized protein</fullName>
    </submittedName>
</protein>
<sequence length="77" mass="8327">MEDSKSAKVPAEPNSFLQKQENNPAGEVPYRQAVGMPMFSVIVSRLDIMFSVAQKCVSRSTTAEAEYVSASDAAQEA</sequence>
<dbReference type="Proteomes" id="UP000801492">
    <property type="component" value="Unassembled WGS sequence"/>
</dbReference>
<feature type="region of interest" description="Disordered" evidence="1">
    <location>
        <begin position="1"/>
        <end position="24"/>
    </location>
</feature>
<dbReference type="AlphaFoldDB" id="A0A8K0CB28"/>
<dbReference type="OrthoDB" id="6775327at2759"/>
<reference evidence="2" key="1">
    <citation type="submission" date="2019-08" db="EMBL/GenBank/DDBJ databases">
        <title>The genome of the North American firefly Photinus pyralis.</title>
        <authorList>
            <consortium name="Photinus pyralis genome working group"/>
            <person name="Fallon T.R."/>
            <person name="Sander Lower S.E."/>
            <person name="Weng J.-K."/>
        </authorList>
    </citation>
    <scope>NUCLEOTIDE SEQUENCE</scope>
    <source>
        <strain evidence="2">TRF0915ILg1</strain>
        <tissue evidence="2">Whole body</tissue>
    </source>
</reference>
<evidence type="ECO:0000313" key="3">
    <source>
        <dbReference type="Proteomes" id="UP000801492"/>
    </source>
</evidence>
<name>A0A8K0CB28_IGNLU</name>
<accession>A0A8K0CB28</accession>
<dbReference type="EMBL" id="VTPC01090647">
    <property type="protein sequence ID" value="KAF2882171.1"/>
    <property type="molecule type" value="Genomic_DNA"/>
</dbReference>